<evidence type="ECO:0000256" key="7">
    <source>
        <dbReference type="PROSITE-ProRule" id="PRU00469"/>
    </source>
</evidence>
<dbReference type="InterPro" id="IPR013137">
    <property type="entry name" value="Znf_TFIIB"/>
</dbReference>
<evidence type="ECO:0000256" key="2">
    <source>
        <dbReference type="ARBA" id="ARBA00013932"/>
    </source>
</evidence>
<sequence length="361" mass="39601">MVPFLSPGAIPEPEPQPEVAPDWEQNLNVRMMCPECREDPPNLVEDTRAGDVICESCGIVLSQRGIDLRAEWRTFANDDQGNDDPSRVGDAPNLLLNGNQLQTNIAFGDGSMRSKDLHRAQNKATADKGNKNLLQAFKQIGAYCDSYHLPQIVSDGAKHIYKDAEESKLFKGKSQEAVIAGCIFISCRRNNVPRTFREIFDMTHVSKKEIGRVFKLLEKFLMTQDKHKAGSTKVIANGVVAMNETYQATSTTNPGELCARFCSALGLDQRCTNVAIDLAGQMANVGALAGRSPLSGAAACIYMASYLMGQGRTPKQISEAAKVSDSTIRNAYKSLYAEKDKLILPEWLERGGDKENLPKPS</sequence>
<evidence type="ECO:0000256" key="3">
    <source>
        <dbReference type="ARBA" id="ARBA00022737"/>
    </source>
</evidence>
<evidence type="ECO:0000259" key="8">
    <source>
        <dbReference type="PROSITE" id="PS51134"/>
    </source>
</evidence>
<dbReference type="Gene3D" id="1.10.472.170">
    <property type="match status" value="1"/>
</dbReference>
<keyword evidence="7" id="KW-0863">Zinc-finger</keyword>
<feature type="domain" description="TFIIB-type" evidence="8">
    <location>
        <begin position="28"/>
        <end position="62"/>
    </location>
</feature>
<dbReference type="SMART" id="SM00385">
    <property type="entry name" value="CYCLIN"/>
    <property type="match status" value="2"/>
</dbReference>
<dbReference type="PANTHER" id="PTHR11618:SF13">
    <property type="entry name" value="TRANSCRIPTION INITIATION FACTOR IIB"/>
    <property type="match status" value="1"/>
</dbReference>
<dbReference type="InterPro" id="IPR023486">
    <property type="entry name" value="TFIIB_CS"/>
</dbReference>
<dbReference type="CDD" id="cd20551">
    <property type="entry name" value="CYCLIN_TFIIB_rpt1"/>
    <property type="match status" value="1"/>
</dbReference>
<proteinExistence type="inferred from homology"/>
<gene>
    <name evidence="9" type="ORF">AAFC00_005898</name>
</gene>
<dbReference type="InterPro" id="IPR036915">
    <property type="entry name" value="Cyclin-like_sf"/>
</dbReference>
<reference evidence="9 10" key="1">
    <citation type="submission" date="2024-07" db="EMBL/GenBank/DDBJ databases">
        <title>Draft sequence of the Neodothiora populina.</title>
        <authorList>
            <person name="Drown D.D."/>
            <person name="Schuette U.S."/>
            <person name="Buechlein A.B."/>
            <person name="Rusch D.R."/>
            <person name="Winton L.W."/>
            <person name="Adams G.A."/>
        </authorList>
    </citation>
    <scope>NUCLEOTIDE SEQUENCE [LARGE SCALE GENOMIC DNA]</scope>
    <source>
        <strain evidence="9 10">CPC 39397</strain>
    </source>
</reference>
<dbReference type="InterPro" id="IPR013150">
    <property type="entry name" value="TFIIB_cyclin"/>
</dbReference>
<dbReference type="Gene3D" id="1.10.472.10">
    <property type="entry name" value="Cyclin-like"/>
    <property type="match status" value="1"/>
</dbReference>
<evidence type="ECO:0000256" key="5">
    <source>
        <dbReference type="ARBA" id="ARBA00023163"/>
    </source>
</evidence>
<dbReference type="PROSITE" id="PS51134">
    <property type="entry name" value="ZF_TFIIB"/>
    <property type="match status" value="1"/>
</dbReference>
<evidence type="ECO:0000256" key="4">
    <source>
        <dbReference type="ARBA" id="ARBA00023015"/>
    </source>
</evidence>
<keyword evidence="3" id="KW-0677">Repeat</keyword>
<dbReference type="GeneID" id="95979597"/>
<keyword evidence="5" id="KW-0804">Transcription</keyword>
<dbReference type="EMBL" id="JBFMKM010000013">
    <property type="protein sequence ID" value="KAL1301683.1"/>
    <property type="molecule type" value="Genomic_DNA"/>
</dbReference>
<protein>
    <recommendedName>
        <fullName evidence="2">Transcription initiation factor IIB</fullName>
    </recommendedName>
    <alternativeName>
        <fullName evidence="6">General transcription factor TFIIB</fullName>
    </alternativeName>
</protein>
<evidence type="ECO:0000256" key="1">
    <source>
        <dbReference type="ARBA" id="ARBA00010857"/>
    </source>
</evidence>
<dbReference type="PANTHER" id="PTHR11618">
    <property type="entry name" value="TRANSCRIPTION INITIATION FACTOR IIB-RELATED"/>
    <property type="match status" value="1"/>
</dbReference>
<dbReference type="Pfam" id="PF08271">
    <property type="entry name" value="Zn_Ribbon_TF"/>
    <property type="match status" value="1"/>
</dbReference>
<dbReference type="RefSeq" id="XP_069197959.1">
    <property type="nucleotide sequence ID" value="XM_069345758.1"/>
</dbReference>
<dbReference type="PROSITE" id="PS00782">
    <property type="entry name" value="TFIIB"/>
    <property type="match status" value="2"/>
</dbReference>
<comment type="similarity">
    <text evidence="1">Belongs to the TFIIB family.</text>
</comment>
<dbReference type="SUPFAM" id="SSF57783">
    <property type="entry name" value="Zinc beta-ribbon"/>
    <property type="match status" value="1"/>
</dbReference>
<evidence type="ECO:0000256" key="6">
    <source>
        <dbReference type="ARBA" id="ARBA00031706"/>
    </source>
</evidence>
<evidence type="ECO:0000313" key="10">
    <source>
        <dbReference type="Proteomes" id="UP001562354"/>
    </source>
</evidence>
<keyword evidence="7" id="KW-0479">Metal-binding</keyword>
<dbReference type="PRINTS" id="PR00685">
    <property type="entry name" value="TIFACTORIIB"/>
</dbReference>
<evidence type="ECO:0000313" key="9">
    <source>
        <dbReference type="EMBL" id="KAL1301683.1"/>
    </source>
</evidence>
<comment type="caution">
    <text evidence="9">The sequence shown here is derived from an EMBL/GenBank/DDBJ whole genome shotgun (WGS) entry which is preliminary data.</text>
</comment>
<dbReference type="InterPro" id="IPR000812">
    <property type="entry name" value="TFIIB"/>
</dbReference>
<dbReference type="InterPro" id="IPR013763">
    <property type="entry name" value="Cyclin-like_dom"/>
</dbReference>
<dbReference type="SUPFAM" id="SSF47954">
    <property type="entry name" value="Cyclin-like"/>
    <property type="match status" value="2"/>
</dbReference>
<keyword evidence="7" id="KW-0862">Zinc</keyword>
<keyword evidence="4" id="KW-0805">Transcription regulation</keyword>
<dbReference type="Proteomes" id="UP001562354">
    <property type="component" value="Unassembled WGS sequence"/>
</dbReference>
<dbReference type="Pfam" id="PF00382">
    <property type="entry name" value="TFIIB"/>
    <property type="match status" value="2"/>
</dbReference>
<organism evidence="9 10">
    <name type="scientific">Neodothiora populina</name>
    <dbReference type="NCBI Taxonomy" id="2781224"/>
    <lineage>
        <taxon>Eukaryota</taxon>
        <taxon>Fungi</taxon>
        <taxon>Dikarya</taxon>
        <taxon>Ascomycota</taxon>
        <taxon>Pezizomycotina</taxon>
        <taxon>Dothideomycetes</taxon>
        <taxon>Dothideomycetidae</taxon>
        <taxon>Dothideales</taxon>
        <taxon>Dothioraceae</taxon>
        <taxon>Neodothiora</taxon>
    </lineage>
</organism>
<name>A0ABR3P682_9PEZI</name>
<keyword evidence="10" id="KW-1185">Reference proteome</keyword>
<accession>A0ABR3P682</accession>